<evidence type="ECO:0000313" key="1">
    <source>
        <dbReference type="EMBL" id="AIS85403.1"/>
    </source>
</evidence>
<organism evidence="1">
    <name type="scientific">Verrucosispora sp. MS100047</name>
    <dbReference type="NCBI Taxonomy" id="1410949"/>
    <lineage>
        <taxon>Bacteria</taxon>
        <taxon>Bacillati</taxon>
        <taxon>Actinomycetota</taxon>
        <taxon>Actinomycetes</taxon>
        <taxon>Micromonosporales</taxon>
        <taxon>Micromonosporaceae</taxon>
        <taxon>Micromonospora</taxon>
    </lineage>
</organism>
<protein>
    <submittedName>
        <fullName evidence="1">Uncharacterized protein</fullName>
    </submittedName>
</protein>
<proteinExistence type="predicted"/>
<name>A0A097CRX6_9ACTN</name>
<dbReference type="AlphaFoldDB" id="A0A097CRX6"/>
<accession>A0A097CRX6</accession>
<sequence>MAIMPTPCPGWVVPAPGPGGAGLRSRPVMAWSALHTTYPTGVQ</sequence>
<gene>
    <name evidence="1" type="ORF">VASRM7_165</name>
</gene>
<reference evidence="1" key="1">
    <citation type="journal article" date="2016" name="Appl. Microbiol. Biotechnol.">
        <title>Anti-MRSA and anti-TB metabolites from marine-derived Verrucosispora sp. MS100047.</title>
        <authorList>
            <person name="Huang P."/>
            <person name="Xie F."/>
            <person name="Ren B."/>
            <person name="Wang Q."/>
            <person name="Wang J."/>
            <person name="Wang Q."/>
            <person name="Abdel-Mageed W.M."/>
            <person name="Liu M."/>
            <person name="Han J."/>
            <person name="Oyeleye A."/>
            <person name="Shen J."/>
            <person name="Song F."/>
            <person name="Dai H."/>
            <person name="Liu X."/>
            <person name="Zhang L."/>
        </authorList>
    </citation>
    <scope>NUCLEOTIDE SEQUENCE</scope>
    <source>
        <strain evidence="1">MS100047</strain>
    </source>
</reference>
<dbReference type="EMBL" id="KF826642">
    <property type="protein sequence ID" value="AIS85403.1"/>
    <property type="molecule type" value="Genomic_DNA"/>
</dbReference>